<accession>A0ABV1RE19</accession>
<dbReference type="Pfam" id="PF07589">
    <property type="entry name" value="PEP-CTERM"/>
    <property type="match status" value="1"/>
</dbReference>
<reference evidence="3 4" key="1">
    <citation type="submission" date="2024-06" db="EMBL/GenBank/DDBJ databases">
        <authorList>
            <person name="Chen R.Y."/>
        </authorList>
    </citation>
    <scope>NUCLEOTIDE SEQUENCE [LARGE SCALE GENOMIC DNA]</scope>
    <source>
        <strain evidence="3 4">D2</strain>
    </source>
</reference>
<evidence type="ECO:0000313" key="3">
    <source>
        <dbReference type="EMBL" id="MER2491115.1"/>
    </source>
</evidence>
<organism evidence="3 4">
    <name type="scientific">Catenovulum sediminis</name>
    <dbReference type="NCBI Taxonomy" id="1740262"/>
    <lineage>
        <taxon>Bacteria</taxon>
        <taxon>Pseudomonadati</taxon>
        <taxon>Pseudomonadota</taxon>
        <taxon>Gammaproteobacteria</taxon>
        <taxon>Alteromonadales</taxon>
        <taxon>Alteromonadaceae</taxon>
        <taxon>Catenovulum</taxon>
    </lineage>
</organism>
<feature type="domain" description="Ice-binding protein C-terminal" evidence="2">
    <location>
        <begin position="240"/>
        <end position="260"/>
    </location>
</feature>
<dbReference type="NCBIfam" id="TIGR02595">
    <property type="entry name" value="PEP_CTERM"/>
    <property type="match status" value="1"/>
</dbReference>
<evidence type="ECO:0000313" key="4">
    <source>
        <dbReference type="Proteomes" id="UP001467690"/>
    </source>
</evidence>
<keyword evidence="4" id="KW-1185">Reference proteome</keyword>
<dbReference type="InterPro" id="IPR013424">
    <property type="entry name" value="Ice-binding_C"/>
</dbReference>
<name>A0ABV1RE19_9ALTE</name>
<gene>
    <name evidence="3" type="ORF">ABS311_04390</name>
</gene>
<dbReference type="RefSeq" id="WP_350400829.1">
    <property type="nucleotide sequence ID" value="NZ_JBELOE010000083.1"/>
</dbReference>
<dbReference type="Proteomes" id="UP001467690">
    <property type="component" value="Unassembled WGS sequence"/>
</dbReference>
<sequence>MRVKFLNSALISISLLGASFTANAGLISGDHTTAGGKTVALQGLEWMSLDHTAGLSRDDIEDGFTDNYGTTWAAGEWEYATREQTETLLGSLWGGVYSGWSSDNHDGASWFITNFGGLFWDTWSGTTRTDGKFNSDVWANLDRTFFIFGAGTECGATTDYSCRGDVRAGKLLDGDMVATHVVTLATEISTTGVTPGAGVEVGYFDEWNGIDAGYDSWNSTFPNNLAFFHTGSLLVRAVNVPEPSTIAIFALGMIGLASRRFKK</sequence>
<evidence type="ECO:0000256" key="1">
    <source>
        <dbReference type="SAM" id="SignalP"/>
    </source>
</evidence>
<dbReference type="EMBL" id="JBELOE010000083">
    <property type="protein sequence ID" value="MER2491115.1"/>
    <property type="molecule type" value="Genomic_DNA"/>
</dbReference>
<feature type="chain" id="PRO_5047379046" evidence="1">
    <location>
        <begin position="25"/>
        <end position="263"/>
    </location>
</feature>
<keyword evidence="1" id="KW-0732">Signal</keyword>
<protein>
    <submittedName>
        <fullName evidence="3">PEP-CTERM sorting domain-containing protein</fullName>
    </submittedName>
</protein>
<proteinExistence type="predicted"/>
<evidence type="ECO:0000259" key="2">
    <source>
        <dbReference type="Pfam" id="PF07589"/>
    </source>
</evidence>
<comment type="caution">
    <text evidence="3">The sequence shown here is derived from an EMBL/GenBank/DDBJ whole genome shotgun (WGS) entry which is preliminary data.</text>
</comment>
<feature type="signal peptide" evidence="1">
    <location>
        <begin position="1"/>
        <end position="24"/>
    </location>
</feature>